<name>A0ABR0B303_9CRUS</name>
<sequence>MEIDKPCPHNWALVPRHVERNECVGTQAFDVAASETESKSQQFCLTGQIGQPMRHQQIFLNDQARTNFTRVGGVVKKKKEGPSSVSKEERQTSKYSLRVHYVSMWTLHRARDPITLRLYGVAFKSWGHIGGSM</sequence>
<dbReference type="EMBL" id="JAOYFB010000040">
    <property type="protein sequence ID" value="KAK4036066.1"/>
    <property type="molecule type" value="Genomic_DNA"/>
</dbReference>
<protein>
    <submittedName>
        <fullName evidence="1">Uncharacterized protein</fullName>
    </submittedName>
</protein>
<proteinExistence type="predicted"/>
<accession>A0ABR0B303</accession>
<reference evidence="1 2" key="1">
    <citation type="journal article" date="2023" name="Nucleic Acids Res.">
        <title>The hologenome of Daphnia magna reveals possible DNA methylation and microbiome-mediated evolution of the host genome.</title>
        <authorList>
            <person name="Chaturvedi A."/>
            <person name="Li X."/>
            <person name="Dhandapani V."/>
            <person name="Marshall H."/>
            <person name="Kissane S."/>
            <person name="Cuenca-Cambronero M."/>
            <person name="Asole G."/>
            <person name="Calvet F."/>
            <person name="Ruiz-Romero M."/>
            <person name="Marangio P."/>
            <person name="Guigo R."/>
            <person name="Rago D."/>
            <person name="Mirbahai L."/>
            <person name="Eastwood N."/>
            <person name="Colbourne J.K."/>
            <person name="Zhou J."/>
            <person name="Mallon E."/>
            <person name="Orsini L."/>
        </authorList>
    </citation>
    <scope>NUCLEOTIDE SEQUENCE [LARGE SCALE GENOMIC DNA]</scope>
    <source>
        <strain evidence="1">LRV0_1</strain>
    </source>
</reference>
<evidence type="ECO:0000313" key="2">
    <source>
        <dbReference type="Proteomes" id="UP001234178"/>
    </source>
</evidence>
<keyword evidence="2" id="KW-1185">Reference proteome</keyword>
<organism evidence="1 2">
    <name type="scientific">Daphnia magna</name>
    <dbReference type="NCBI Taxonomy" id="35525"/>
    <lineage>
        <taxon>Eukaryota</taxon>
        <taxon>Metazoa</taxon>
        <taxon>Ecdysozoa</taxon>
        <taxon>Arthropoda</taxon>
        <taxon>Crustacea</taxon>
        <taxon>Branchiopoda</taxon>
        <taxon>Diplostraca</taxon>
        <taxon>Cladocera</taxon>
        <taxon>Anomopoda</taxon>
        <taxon>Daphniidae</taxon>
        <taxon>Daphnia</taxon>
    </lineage>
</organism>
<dbReference type="Proteomes" id="UP001234178">
    <property type="component" value="Unassembled WGS sequence"/>
</dbReference>
<evidence type="ECO:0000313" key="1">
    <source>
        <dbReference type="EMBL" id="KAK4036066.1"/>
    </source>
</evidence>
<comment type="caution">
    <text evidence="1">The sequence shown here is derived from an EMBL/GenBank/DDBJ whole genome shotgun (WGS) entry which is preliminary data.</text>
</comment>
<gene>
    <name evidence="1" type="ORF">OUZ56_028137</name>
</gene>